<evidence type="ECO:0000313" key="17">
    <source>
        <dbReference type="Proteomes" id="UP000820818"/>
    </source>
</evidence>
<keyword evidence="2" id="KW-0479">Metal-binding</keyword>
<protein>
    <submittedName>
        <fullName evidence="16">Uncharacterized protein</fullName>
    </submittedName>
</protein>
<dbReference type="GO" id="GO:0051213">
    <property type="term" value="F:dioxygenase activity"/>
    <property type="evidence" value="ECO:0007669"/>
    <property type="project" value="UniProtKB-KW"/>
</dbReference>
<dbReference type="InterPro" id="IPR050690">
    <property type="entry name" value="JHDM1_Histone_Demethylase"/>
</dbReference>
<feature type="compositionally biased region" description="Basic and acidic residues" evidence="13">
    <location>
        <begin position="706"/>
        <end position="716"/>
    </location>
</feature>
<comment type="subcellular location">
    <subcellularLocation>
        <location evidence="1">Nucleus</location>
    </subcellularLocation>
</comment>
<feature type="domain" description="JmjC" evidence="15">
    <location>
        <begin position="197"/>
        <end position="353"/>
    </location>
</feature>
<feature type="compositionally biased region" description="Basic and acidic residues" evidence="13">
    <location>
        <begin position="766"/>
        <end position="780"/>
    </location>
</feature>
<organism evidence="16 17">
    <name type="scientific">Daphnia sinensis</name>
    <dbReference type="NCBI Taxonomy" id="1820382"/>
    <lineage>
        <taxon>Eukaryota</taxon>
        <taxon>Metazoa</taxon>
        <taxon>Ecdysozoa</taxon>
        <taxon>Arthropoda</taxon>
        <taxon>Crustacea</taxon>
        <taxon>Branchiopoda</taxon>
        <taxon>Diplostraca</taxon>
        <taxon>Cladocera</taxon>
        <taxon>Anomopoda</taxon>
        <taxon>Daphniidae</taxon>
        <taxon>Daphnia</taxon>
        <taxon>Daphnia similis group</taxon>
    </lineage>
</organism>
<keyword evidence="5" id="KW-0156">Chromatin regulator</keyword>
<sequence length="881" mass="99228">MADALFCFCGKPYDNTQFMIQCDYCKDWFHGSCINVKEYQACDIDKFFCSKCEPSSGPTVRKPVLNRHRHDYSDPDASEKATQAGTQIFIRDLKARSFLNAEEVILRLRGQQLTLPYLNGSGFTRPIFVEHKDGLDLNVPQDSFTVEDVENYVGSDRIIDVIDVTKQSDIRMTLKDFVEYFTNPLRSQVLNVISLEFSDSNLSALVEPPYIARKLCWANNVWPRDYALERPEVQKYCLMGVKDSYTDFHIDFGGSSVWYHVLKGEKVFYLVAPTDENLDLYLQWLSKPNHHEIFFGDMVSSCHRLVLHQGNTLFIPTGWIHAVYTPKDSLVFGGNFLHNLNMELQLKVYNIEVASKAPIRFRFPMFQTIHWFAAERMVEDLRDMSRKGSRCPEQLIRGVRALVTALRSWTIEKDNGKGKNEQIPEHIIVSKLLKELSRELRHIEKNSNLSLSPFSLTASLPNVPNAKVEKTSPKRVRRKPQTRPDFIDINEALSNFAAEEDLLSMKVERTDEPRTIPFLPPTLRVSSLPYSVIHSRPGAVPMKHVLPKRGNDEEEEGPLMIDERKAPKPAKIGQNMQRGPIKLRLSVGGRTDVSFPETTEVAAHMDIETGEDNQLGDNKSGIEELLRASNMAVPGALDELEDRGRASPSTREAIVGMLTMSRGFSSPTSDHNGFLNSNPPPLPSASQRQRKGRRRLNSSLTDDYDDVKVSKVHQDDEYIYPSLDASDDERDGKDSTKKKSGKVGRSRLDSGDESWNPRARVGPVGPKKDRPSRDGAKRPAVERVLEAAAQRRALEPPAKRAYVRRSKSRSLISDSPQTEAGVSDPIVQPSVAAPTAPTIPPPTPPLGKAESKVNLARKPKKGMATAKQRLGKILKIHKMVH</sequence>
<dbReference type="GO" id="GO:0008270">
    <property type="term" value="F:zinc ion binding"/>
    <property type="evidence" value="ECO:0007669"/>
    <property type="project" value="UniProtKB-KW"/>
</dbReference>
<reference evidence="16 17" key="1">
    <citation type="submission" date="2022-05" db="EMBL/GenBank/DDBJ databases">
        <title>A multi-omics perspective on studying reproductive biology in Daphnia sinensis.</title>
        <authorList>
            <person name="Jia J."/>
        </authorList>
    </citation>
    <scope>NUCLEOTIDE SEQUENCE [LARGE SCALE GENOMIC DNA]</scope>
    <source>
        <strain evidence="16 17">WSL</strain>
    </source>
</reference>
<dbReference type="AlphaFoldDB" id="A0AAD5LAF2"/>
<comment type="caution">
    <text evidence="16">The sequence shown here is derived from an EMBL/GenBank/DDBJ whole genome shotgun (WGS) entry which is preliminary data.</text>
</comment>
<dbReference type="PANTHER" id="PTHR23123">
    <property type="entry name" value="PHD/F-BOX CONTAINING PROTEIN"/>
    <property type="match status" value="1"/>
</dbReference>
<keyword evidence="6" id="KW-0223">Dioxygenase</keyword>
<keyword evidence="3 12" id="KW-0863">Zinc-finger</keyword>
<keyword evidence="7" id="KW-0560">Oxidoreductase</keyword>
<evidence type="ECO:0000256" key="10">
    <source>
        <dbReference type="ARBA" id="ARBA00023163"/>
    </source>
</evidence>
<feature type="region of interest" description="Disordered" evidence="13">
    <location>
        <begin position="661"/>
        <end position="780"/>
    </location>
</feature>
<dbReference type="InterPro" id="IPR041070">
    <property type="entry name" value="JHD"/>
</dbReference>
<evidence type="ECO:0000256" key="12">
    <source>
        <dbReference type="PROSITE-ProRule" id="PRU00146"/>
    </source>
</evidence>
<dbReference type="SMART" id="SM00249">
    <property type="entry name" value="PHD"/>
    <property type="match status" value="1"/>
</dbReference>
<evidence type="ECO:0000256" key="4">
    <source>
        <dbReference type="ARBA" id="ARBA00022833"/>
    </source>
</evidence>
<evidence type="ECO:0000256" key="13">
    <source>
        <dbReference type="SAM" id="MobiDB-lite"/>
    </source>
</evidence>
<evidence type="ECO:0000256" key="8">
    <source>
        <dbReference type="ARBA" id="ARBA00023004"/>
    </source>
</evidence>
<dbReference type="Gene3D" id="1.20.58.1360">
    <property type="match status" value="1"/>
</dbReference>
<gene>
    <name evidence="16" type="ORF">GHT06_015880</name>
</gene>
<dbReference type="Proteomes" id="UP000820818">
    <property type="component" value="Linkage Group LG5"/>
</dbReference>
<keyword evidence="10" id="KW-0804">Transcription</keyword>
<dbReference type="GO" id="GO:0006325">
    <property type="term" value="P:chromatin organization"/>
    <property type="evidence" value="ECO:0007669"/>
    <property type="project" value="UniProtKB-KW"/>
</dbReference>
<evidence type="ECO:0000256" key="5">
    <source>
        <dbReference type="ARBA" id="ARBA00022853"/>
    </source>
</evidence>
<keyword evidence="17" id="KW-1185">Reference proteome</keyword>
<dbReference type="Pfam" id="PF02373">
    <property type="entry name" value="JmjC"/>
    <property type="match status" value="1"/>
</dbReference>
<proteinExistence type="predicted"/>
<keyword evidence="11" id="KW-0539">Nucleus</keyword>
<dbReference type="SMART" id="SM00558">
    <property type="entry name" value="JmjC"/>
    <property type="match status" value="1"/>
</dbReference>
<evidence type="ECO:0000259" key="15">
    <source>
        <dbReference type="PROSITE" id="PS51184"/>
    </source>
</evidence>
<dbReference type="PROSITE" id="PS50016">
    <property type="entry name" value="ZF_PHD_2"/>
    <property type="match status" value="1"/>
</dbReference>
<keyword evidence="4" id="KW-0862">Zinc</keyword>
<dbReference type="InterPro" id="IPR011011">
    <property type="entry name" value="Znf_FYVE_PHD"/>
</dbReference>
<dbReference type="InterPro" id="IPR019786">
    <property type="entry name" value="Zinc_finger_PHD-type_CS"/>
</dbReference>
<dbReference type="PROSITE" id="PS01359">
    <property type="entry name" value="ZF_PHD_1"/>
    <property type="match status" value="1"/>
</dbReference>
<feature type="domain" description="PHD-type" evidence="14">
    <location>
        <begin position="4"/>
        <end position="55"/>
    </location>
</feature>
<evidence type="ECO:0000256" key="7">
    <source>
        <dbReference type="ARBA" id="ARBA00023002"/>
    </source>
</evidence>
<dbReference type="Gene3D" id="2.60.120.650">
    <property type="entry name" value="Cupin"/>
    <property type="match status" value="1"/>
</dbReference>
<evidence type="ECO:0000256" key="11">
    <source>
        <dbReference type="ARBA" id="ARBA00023242"/>
    </source>
</evidence>
<dbReference type="InterPro" id="IPR001965">
    <property type="entry name" value="Znf_PHD"/>
</dbReference>
<evidence type="ECO:0000256" key="1">
    <source>
        <dbReference type="ARBA" id="ARBA00004123"/>
    </source>
</evidence>
<feature type="region of interest" description="Disordered" evidence="13">
    <location>
        <begin position="54"/>
        <end position="78"/>
    </location>
</feature>
<keyword evidence="8" id="KW-0408">Iron</keyword>
<dbReference type="CDD" id="cd15554">
    <property type="entry name" value="PHD_PHF2_like"/>
    <property type="match status" value="1"/>
</dbReference>
<dbReference type="InterPro" id="IPR003347">
    <property type="entry name" value="JmjC_dom"/>
</dbReference>
<evidence type="ECO:0000256" key="2">
    <source>
        <dbReference type="ARBA" id="ARBA00022723"/>
    </source>
</evidence>
<keyword evidence="9" id="KW-0805">Transcription regulation</keyword>
<feature type="compositionally biased region" description="Polar residues" evidence="13">
    <location>
        <begin position="809"/>
        <end position="820"/>
    </location>
</feature>
<dbReference type="PROSITE" id="PS51184">
    <property type="entry name" value="JMJC"/>
    <property type="match status" value="1"/>
</dbReference>
<feature type="region of interest" description="Disordered" evidence="13">
    <location>
        <begin position="792"/>
        <end position="866"/>
    </location>
</feature>
<feature type="compositionally biased region" description="Polar residues" evidence="13">
    <location>
        <begin position="662"/>
        <end position="671"/>
    </location>
</feature>
<evidence type="ECO:0000256" key="6">
    <source>
        <dbReference type="ARBA" id="ARBA00022964"/>
    </source>
</evidence>
<dbReference type="Pfam" id="PF17811">
    <property type="entry name" value="JHD"/>
    <property type="match status" value="1"/>
</dbReference>
<evidence type="ECO:0000259" key="14">
    <source>
        <dbReference type="PROSITE" id="PS50016"/>
    </source>
</evidence>
<evidence type="ECO:0000313" key="16">
    <source>
        <dbReference type="EMBL" id="KAI9559091.1"/>
    </source>
</evidence>
<dbReference type="Pfam" id="PF00628">
    <property type="entry name" value="PHD"/>
    <property type="match status" value="1"/>
</dbReference>
<evidence type="ECO:0000256" key="3">
    <source>
        <dbReference type="ARBA" id="ARBA00022771"/>
    </source>
</evidence>
<accession>A0AAD5LAF2</accession>
<name>A0AAD5LAF2_9CRUS</name>
<dbReference type="SUPFAM" id="SSF57903">
    <property type="entry name" value="FYVE/PHD zinc finger"/>
    <property type="match status" value="1"/>
</dbReference>
<dbReference type="InterPro" id="IPR019787">
    <property type="entry name" value="Znf_PHD-finger"/>
</dbReference>
<evidence type="ECO:0000256" key="9">
    <source>
        <dbReference type="ARBA" id="ARBA00023015"/>
    </source>
</evidence>
<dbReference type="EMBL" id="WJBH02000005">
    <property type="protein sequence ID" value="KAI9559091.1"/>
    <property type="molecule type" value="Genomic_DNA"/>
</dbReference>
<dbReference type="GO" id="GO:0005634">
    <property type="term" value="C:nucleus"/>
    <property type="evidence" value="ECO:0007669"/>
    <property type="project" value="UniProtKB-SubCell"/>
</dbReference>
<dbReference type="SUPFAM" id="SSF51197">
    <property type="entry name" value="Clavaminate synthase-like"/>
    <property type="match status" value="1"/>
</dbReference>